<dbReference type="AlphaFoldDB" id="A0A6A6J944"/>
<reference evidence="1" key="1">
    <citation type="journal article" date="2020" name="Stud. Mycol.">
        <title>101 Dothideomycetes genomes: a test case for predicting lifestyles and emergence of pathogens.</title>
        <authorList>
            <person name="Haridas S."/>
            <person name="Albert R."/>
            <person name="Binder M."/>
            <person name="Bloem J."/>
            <person name="Labutti K."/>
            <person name="Salamov A."/>
            <person name="Andreopoulos B."/>
            <person name="Baker S."/>
            <person name="Barry K."/>
            <person name="Bills G."/>
            <person name="Bluhm B."/>
            <person name="Cannon C."/>
            <person name="Castanera R."/>
            <person name="Culley D."/>
            <person name="Daum C."/>
            <person name="Ezra D."/>
            <person name="Gonzalez J."/>
            <person name="Henrissat B."/>
            <person name="Kuo A."/>
            <person name="Liang C."/>
            <person name="Lipzen A."/>
            <person name="Lutzoni F."/>
            <person name="Magnuson J."/>
            <person name="Mondo S."/>
            <person name="Nolan M."/>
            <person name="Ohm R."/>
            <person name="Pangilinan J."/>
            <person name="Park H.-J."/>
            <person name="Ramirez L."/>
            <person name="Alfaro M."/>
            <person name="Sun H."/>
            <person name="Tritt A."/>
            <person name="Yoshinaga Y."/>
            <person name="Zwiers L.-H."/>
            <person name="Turgeon B."/>
            <person name="Goodwin S."/>
            <person name="Spatafora J."/>
            <person name="Crous P."/>
            <person name="Grigoriev I."/>
        </authorList>
    </citation>
    <scope>NUCLEOTIDE SEQUENCE</scope>
    <source>
        <strain evidence="1">CBS 379.55</strain>
    </source>
</reference>
<dbReference type="EMBL" id="ML986516">
    <property type="protein sequence ID" value="KAF2272865.1"/>
    <property type="molecule type" value="Genomic_DNA"/>
</dbReference>
<evidence type="ECO:0000313" key="1">
    <source>
        <dbReference type="EMBL" id="KAF2272865.1"/>
    </source>
</evidence>
<dbReference type="Proteomes" id="UP000800097">
    <property type="component" value="Unassembled WGS sequence"/>
</dbReference>
<dbReference type="GeneID" id="54552335"/>
<accession>A0A6A6J944</accession>
<evidence type="ECO:0000313" key="2">
    <source>
        <dbReference type="Proteomes" id="UP000800097"/>
    </source>
</evidence>
<dbReference type="OrthoDB" id="4135672at2759"/>
<keyword evidence="2" id="KW-1185">Reference proteome</keyword>
<proteinExistence type="predicted"/>
<dbReference type="RefSeq" id="XP_033650404.1">
    <property type="nucleotide sequence ID" value="XM_033799160.1"/>
</dbReference>
<name>A0A6A6J944_WESOR</name>
<dbReference type="Pfam" id="PF20174">
    <property type="entry name" value="DUF6540"/>
    <property type="match status" value="1"/>
</dbReference>
<protein>
    <submittedName>
        <fullName evidence="1">Uncharacterized protein</fullName>
    </submittedName>
</protein>
<organism evidence="1 2">
    <name type="scientific">Westerdykella ornata</name>
    <dbReference type="NCBI Taxonomy" id="318751"/>
    <lineage>
        <taxon>Eukaryota</taxon>
        <taxon>Fungi</taxon>
        <taxon>Dikarya</taxon>
        <taxon>Ascomycota</taxon>
        <taxon>Pezizomycotina</taxon>
        <taxon>Dothideomycetes</taxon>
        <taxon>Pleosporomycetidae</taxon>
        <taxon>Pleosporales</taxon>
        <taxon>Sporormiaceae</taxon>
        <taxon>Westerdykella</taxon>
    </lineage>
</organism>
<dbReference type="InterPro" id="IPR046670">
    <property type="entry name" value="DUF6540"/>
</dbReference>
<gene>
    <name evidence="1" type="ORF">EI97DRAFT_436633</name>
</gene>
<sequence>MPTLDLYLLTSVGFPRDHHSLFLLTDPSGRGIIFQVTGNIQEGMRFEKKDVENPELSNEYISKSKIGVVSDENLARMESVLRGIAPPTKQFDGPTRIDASVPLRRCQEWTREAVEALGKDGILGA</sequence>